<dbReference type="Proteomes" id="UP000013167">
    <property type="component" value="Unassembled WGS sequence"/>
</dbReference>
<dbReference type="RefSeq" id="WP_010852119.1">
    <property type="nucleotide sequence ID" value="NZ_HF570956.1"/>
</dbReference>
<dbReference type="GO" id="GO:0016740">
    <property type="term" value="F:transferase activity"/>
    <property type="evidence" value="ECO:0007669"/>
    <property type="project" value="UniProtKB-KW"/>
</dbReference>
<dbReference type="EC" id="2.1.3.-" evidence="4"/>
<accession>N0E131</accession>
<dbReference type="InterPro" id="IPR038152">
    <property type="entry name" value="Carbam_trans_C_sf"/>
</dbReference>
<feature type="domain" description="Carbamoyltransferase C-terminal" evidence="3">
    <location>
        <begin position="384"/>
        <end position="553"/>
    </location>
</feature>
<evidence type="ECO:0000259" key="3">
    <source>
        <dbReference type="Pfam" id="PF16861"/>
    </source>
</evidence>
<dbReference type="Gene3D" id="3.30.420.40">
    <property type="match status" value="2"/>
</dbReference>
<dbReference type="Pfam" id="PF16861">
    <property type="entry name" value="Carbam_trans_C"/>
    <property type="match status" value="1"/>
</dbReference>
<dbReference type="InterPro" id="IPR051338">
    <property type="entry name" value="NodU/CmcH_Carbamoyltrnsfr"/>
</dbReference>
<evidence type="ECO:0000259" key="2">
    <source>
        <dbReference type="Pfam" id="PF02543"/>
    </source>
</evidence>
<dbReference type="SUPFAM" id="SSF53067">
    <property type="entry name" value="Actin-like ATPase domain"/>
    <property type="match status" value="1"/>
</dbReference>
<evidence type="ECO:0000313" key="5">
    <source>
        <dbReference type="Proteomes" id="UP000013167"/>
    </source>
</evidence>
<name>N0E131_9MICO</name>
<organism evidence="4 5">
    <name type="scientific">Phycicoccus elongatus Lp2</name>
    <dbReference type="NCBI Taxonomy" id="1193181"/>
    <lineage>
        <taxon>Bacteria</taxon>
        <taxon>Bacillati</taxon>
        <taxon>Actinomycetota</taxon>
        <taxon>Actinomycetes</taxon>
        <taxon>Micrococcales</taxon>
        <taxon>Intrasporangiaceae</taxon>
        <taxon>Phycicoccus</taxon>
    </lineage>
</organism>
<feature type="domain" description="Carbamoyltransferase" evidence="2">
    <location>
        <begin position="18"/>
        <end position="81"/>
    </location>
</feature>
<protein>
    <submittedName>
        <fullName evidence="4">Nodulation protein nolNO</fullName>
        <ecNumber evidence="4">2.1.3.-</ecNumber>
    </submittedName>
</protein>
<dbReference type="AlphaFoldDB" id="N0E131"/>
<gene>
    <name evidence="4" type="primary">nolO</name>
    <name evidence="4" type="ORF">BN10_1720003</name>
</gene>
<dbReference type="InterPro" id="IPR031730">
    <property type="entry name" value="Carbam_trans_C"/>
</dbReference>
<proteinExistence type="inferred from homology"/>
<sequence>MLVLGISGSFNTEDEQWITGLPRGFFHDSAAAIVEDGRVLFAAEEERLSRVKHTHAFPLRAIQACLRHRAVSLRDIDEVAFFFDETFLDHELSTFRLGRPDLAEVGARARIGTLLDGEVDPERINFVPHHVAHAAATYRESGFDQALVLVMDSSGEAESVSAFRAGDGELALEHQVPTAASLGQLYFRGTRFLGFRLFDEYKVMGLAPYGDPTRYRKVLSGLYELGPDATYQFDAEGMDERLLRAGIRPRRQDEPLGADHRDFAAALQETLETIVGHVAGGLMARTGQRNLCLSGGVAQNCTMNGRLASSGRFSDIFVHPASHDGGAALGAAFGRAPGRQGGRRRRTDLGTDIGSDADIGRLLDAWGDHVTAELQDDIADAVAGQLAAGLVVGWAQGRAEFGPRALGHRSIVADPRPAANRDRINRIIKQRESFRPFAPAVLAERANDYFQLAGVEPDFMTFALTVRARHRELLGAVTHVDGSARVQVVRRDVDHLFWRLIDRFGARTGTPVLLNTSFNSNTEPIVDSAADAVRCFLTTGLDQVAIGSYLVSRKALVFDASTLVPVLTPTVAMRIRRPPRGPEEWELHEWSHPTDSARTARLSTAAAGAIIEAAGHRRLGDCVTSDSLPEVEAELISLWHSRLVDLVPAGLCATEGGN</sequence>
<feature type="domain" description="Carbamoyltransferase" evidence="2">
    <location>
        <begin position="121"/>
        <end position="332"/>
    </location>
</feature>
<keyword evidence="5" id="KW-1185">Reference proteome</keyword>
<dbReference type="STRING" id="1193181.BN10_1720003"/>
<dbReference type="PANTHER" id="PTHR34847:SF1">
    <property type="entry name" value="NODULATION PROTEIN U"/>
    <property type="match status" value="1"/>
</dbReference>
<reference evidence="4 5" key="1">
    <citation type="journal article" date="2013" name="ISME J.">
        <title>A metabolic model for members of the genus Tetrasphaera involved in enhanced biological phosphorus removal.</title>
        <authorList>
            <person name="Kristiansen R."/>
            <person name="Nguyen H.T.T."/>
            <person name="Saunders A.M."/>
            <person name="Nielsen J.L."/>
            <person name="Wimmer R."/>
            <person name="Le V.Q."/>
            <person name="McIlroy S.J."/>
            <person name="Petrovski S."/>
            <person name="Seviour R.J."/>
            <person name="Calteau A."/>
            <person name="Nielsen K.L."/>
            <person name="Nielsen P.H."/>
        </authorList>
    </citation>
    <scope>NUCLEOTIDE SEQUENCE [LARGE SCALE GENOMIC DNA]</scope>
    <source>
        <strain evidence="4 5">Lp2</strain>
    </source>
</reference>
<dbReference type="HOGENOM" id="CLU_014411_2_0_11"/>
<comment type="caution">
    <text evidence="4">The sequence shown here is derived from an EMBL/GenBank/DDBJ whole genome shotgun (WGS) entry which is preliminary data.</text>
</comment>
<dbReference type="OrthoDB" id="9780777at2"/>
<dbReference type="InterPro" id="IPR003696">
    <property type="entry name" value="Carbtransf_dom"/>
</dbReference>
<dbReference type="Gene3D" id="3.90.870.20">
    <property type="entry name" value="Carbamoyltransferase, C-terminal domain"/>
    <property type="match status" value="1"/>
</dbReference>
<dbReference type="eggNOG" id="COG2192">
    <property type="taxonomic scope" value="Bacteria"/>
</dbReference>
<dbReference type="InterPro" id="IPR043129">
    <property type="entry name" value="ATPase_NBD"/>
</dbReference>
<dbReference type="PANTHER" id="PTHR34847">
    <property type="entry name" value="NODULATION PROTEIN U"/>
    <property type="match status" value="1"/>
</dbReference>
<dbReference type="EMBL" id="CAIZ01000082">
    <property type="protein sequence ID" value="CCH69481.1"/>
    <property type="molecule type" value="Genomic_DNA"/>
</dbReference>
<evidence type="ECO:0000256" key="1">
    <source>
        <dbReference type="ARBA" id="ARBA00006129"/>
    </source>
</evidence>
<keyword evidence="4" id="KW-0808">Transferase</keyword>
<comment type="similarity">
    <text evidence="1">Belongs to the NodU/CmcH family.</text>
</comment>
<evidence type="ECO:0000313" key="4">
    <source>
        <dbReference type="EMBL" id="CCH69481.1"/>
    </source>
</evidence>
<dbReference type="Pfam" id="PF02543">
    <property type="entry name" value="Carbam_trans_N"/>
    <property type="match status" value="2"/>
</dbReference>